<organism evidence="2 3">
    <name type="scientific">Candidatus Desantisbacteria bacterium CG2_30_40_21</name>
    <dbReference type="NCBI Taxonomy" id="1817895"/>
    <lineage>
        <taxon>Bacteria</taxon>
        <taxon>Candidatus Desantisiibacteriota</taxon>
    </lineage>
</organism>
<dbReference type="SUPFAM" id="SSF53098">
    <property type="entry name" value="Ribonuclease H-like"/>
    <property type="match status" value="1"/>
</dbReference>
<proteinExistence type="predicted"/>
<comment type="caution">
    <text evidence="2">The sequence shown here is derived from an EMBL/GenBank/DDBJ whole genome shotgun (WGS) entry which is preliminary data.</text>
</comment>
<name>A0A1J5DSQ7_9BACT</name>
<evidence type="ECO:0000313" key="3">
    <source>
        <dbReference type="Proteomes" id="UP000183085"/>
    </source>
</evidence>
<dbReference type="NCBIfam" id="NF033559">
    <property type="entry name" value="transpos_IS1634"/>
    <property type="match status" value="1"/>
</dbReference>
<dbReference type="Pfam" id="PF01609">
    <property type="entry name" value="DDE_Tnp_1"/>
    <property type="match status" value="1"/>
</dbReference>
<dbReference type="Proteomes" id="UP000183085">
    <property type="component" value="Unassembled WGS sequence"/>
</dbReference>
<dbReference type="EMBL" id="MNYI01000160">
    <property type="protein sequence ID" value="OIP39100.1"/>
    <property type="molecule type" value="Genomic_DNA"/>
</dbReference>
<dbReference type="PANTHER" id="PTHR34614">
    <property type="match status" value="1"/>
</dbReference>
<dbReference type="InterPro" id="IPR047654">
    <property type="entry name" value="IS1634_transpos"/>
</dbReference>
<dbReference type="AlphaFoldDB" id="A0A1J5DSQ7"/>
<evidence type="ECO:0000313" key="2">
    <source>
        <dbReference type="EMBL" id="OIP39100.1"/>
    </source>
</evidence>
<dbReference type="GO" id="GO:0004803">
    <property type="term" value="F:transposase activity"/>
    <property type="evidence" value="ECO:0007669"/>
    <property type="project" value="InterPro"/>
</dbReference>
<protein>
    <recommendedName>
        <fullName evidence="1">Transposase IS4-like domain-containing protein</fullName>
    </recommendedName>
</protein>
<dbReference type="GO" id="GO:0006313">
    <property type="term" value="P:DNA transposition"/>
    <property type="evidence" value="ECO:0007669"/>
    <property type="project" value="InterPro"/>
</dbReference>
<dbReference type="GO" id="GO:0003677">
    <property type="term" value="F:DNA binding"/>
    <property type="evidence" value="ECO:0007669"/>
    <property type="project" value="InterPro"/>
</dbReference>
<feature type="domain" description="Transposase IS4-like" evidence="1">
    <location>
        <begin position="245"/>
        <end position="547"/>
    </location>
</feature>
<evidence type="ECO:0000259" key="1">
    <source>
        <dbReference type="Pfam" id="PF01609"/>
    </source>
</evidence>
<accession>A0A1J5DSQ7</accession>
<sequence length="626" mass="72260">MFIREVCHKNKKNNTLYSTYKLVESVRTKQGPRQKAILNLGVDFNLPKDEWKLLACRIEELLEGRKSLFTGHELLFFSEQIENLARRYTKEIIQQKSVPVPVCEDTSPEYVPDYREVDVNSIEHSEARTIGGEHVVYEMLKELQIDSKLINLGVTKPQMEVILGVITSRLLFPCSERKTHIWLQEMSGINELIGTDFDKLSQDRVYKASDMLLKHKEEIEKHLQMRACSLFNIKEKIILYDLTNTFFEGTGKYNNKAKFGHSKEKRTDCPLVTLGLVLDSDGFAKRSKVFNGNVSEPGTFKDMIKNLSRFESDKKPIVVMDAGIATEDNITWLKENGYDYIVVSRKKQREIPANIEMVTVKEDEETGKPIVQVGIVKKEGSVGADPSVCPKSDEVKAYCHSILRQKKEDGIRGLFHQRFEEELKKAREALSAKNGTKQYEKVIERIGRLKERYKRVASTYEVEITKDDKTNKATSVKWQQNEQEETSGVYCLRVSRCELKEKEIWSIYTMLTQVEAAFRCMKSELGMRPVCHSKEDRVDGHLFITVLGYHVLQAIRFKLKNKEIRESWETIRELLSMQVRITTQMKMKDGKMIHIRKSTKPTPFQKKIYTALNLSCNPGGTIKTIL</sequence>
<reference evidence="2 3" key="1">
    <citation type="journal article" date="2016" name="Environ. Microbiol.">
        <title>Genomic resolution of a cold subsurface aquifer community provides metabolic insights for novel microbes adapted to high CO concentrations.</title>
        <authorList>
            <person name="Probst A.J."/>
            <person name="Castelle C.J."/>
            <person name="Singh A."/>
            <person name="Brown C.T."/>
            <person name="Anantharaman K."/>
            <person name="Sharon I."/>
            <person name="Hug L.A."/>
            <person name="Burstein D."/>
            <person name="Emerson J.B."/>
            <person name="Thomas B.C."/>
            <person name="Banfield J.F."/>
        </authorList>
    </citation>
    <scope>NUCLEOTIDE SEQUENCE [LARGE SCALE GENOMIC DNA]</scope>
    <source>
        <strain evidence="2">CG2_30_40_21</strain>
    </source>
</reference>
<dbReference type="InterPro" id="IPR002559">
    <property type="entry name" value="Transposase_11"/>
</dbReference>
<dbReference type="PANTHER" id="PTHR34614:SF2">
    <property type="entry name" value="TRANSPOSASE IS4-LIKE DOMAIN-CONTAINING PROTEIN"/>
    <property type="match status" value="1"/>
</dbReference>
<gene>
    <name evidence="2" type="ORF">AUJ95_05915</name>
</gene>
<dbReference type="InterPro" id="IPR012337">
    <property type="entry name" value="RNaseH-like_sf"/>
</dbReference>